<dbReference type="AlphaFoldDB" id="A0A975GPS4"/>
<dbReference type="Proteomes" id="UP000663722">
    <property type="component" value="Chromosome"/>
</dbReference>
<keyword evidence="2" id="KW-1185">Reference proteome</keyword>
<dbReference type="KEGG" id="dmm:dnm_051770"/>
<evidence type="ECO:0000313" key="1">
    <source>
        <dbReference type="EMBL" id="QTA89129.1"/>
    </source>
</evidence>
<protein>
    <submittedName>
        <fullName evidence="1">Uncharacterized protein</fullName>
    </submittedName>
</protein>
<proteinExistence type="predicted"/>
<dbReference type="EMBL" id="CP061800">
    <property type="protein sequence ID" value="QTA89129.1"/>
    <property type="molecule type" value="Genomic_DNA"/>
</dbReference>
<evidence type="ECO:0000313" key="2">
    <source>
        <dbReference type="Proteomes" id="UP000663722"/>
    </source>
</evidence>
<sequence length="41" mass="4667">MPQLRRISLLMFPKPLKYINFNCKIIPGETSSFSLIPGCPD</sequence>
<accession>A0A975GPS4</accession>
<reference evidence="1" key="1">
    <citation type="journal article" date="2021" name="Microb. Physiol.">
        <title>Proteogenomic Insights into the Physiology of Marine, Sulfate-Reducing, Filamentous Desulfonema limicola and Desulfonema magnum.</title>
        <authorList>
            <person name="Schnaars V."/>
            <person name="Wohlbrand L."/>
            <person name="Scheve S."/>
            <person name="Hinrichs C."/>
            <person name="Reinhardt R."/>
            <person name="Rabus R."/>
        </authorList>
    </citation>
    <scope>NUCLEOTIDE SEQUENCE</scope>
    <source>
        <strain evidence="1">4be13</strain>
    </source>
</reference>
<gene>
    <name evidence="1" type="ORF">dnm_051770</name>
</gene>
<organism evidence="1 2">
    <name type="scientific">Desulfonema magnum</name>
    <dbReference type="NCBI Taxonomy" id="45655"/>
    <lineage>
        <taxon>Bacteria</taxon>
        <taxon>Pseudomonadati</taxon>
        <taxon>Thermodesulfobacteriota</taxon>
        <taxon>Desulfobacteria</taxon>
        <taxon>Desulfobacterales</taxon>
        <taxon>Desulfococcaceae</taxon>
        <taxon>Desulfonema</taxon>
    </lineage>
</organism>
<name>A0A975GPS4_9BACT</name>